<dbReference type="Proteomes" id="UP001597097">
    <property type="component" value="Unassembled WGS sequence"/>
</dbReference>
<sequence>MPSSHVHDPLALAVVSSHSTSEGVVSYLRCDCGAWEVRTAHMVAVTRPRGDVRRG</sequence>
<proteinExistence type="predicted"/>
<dbReference type="EMBL" id="JBHUCM010000032">
    <property type="protein sequence ID" value="MFD1542636.1"/>
    <property type="molecule type" value="Genomic_DNA"/>
</dbReference>
<protein>
    <submittedName>
        <fullName evidence="1">Uncharacterized protein</fullName>
    </submittedName>
</protein>
<reference evidence="2" key="1">
    <citation type="journal article" date="2019" name="Int. J. Syst. Evol. Microbiol.">
        <title>The Global Catalogue of Microorganisms (GCM) 10K type strain sequencing project: providing services to taxonomists for standard genome sequencing and annotation.</title>
        <authorList>
            <consortium name="The Broad Institute Genomics Platform"/>
            <consortium name="The Broad Institute Genome Sequencing Center for Infectious Disease"/>
            <person name="Wu L."/>
            <person name="Ma J."/>
        </authorList>
    </citation>
    <scope>NUCLEOTIDE SEQUENCE [LARGE SCALE GENOMIC DNA]</scope>
    <source>
        <strain evidence="2">CGMCC 1.15399</strain>
    </source>
</reference>
<comment type="caution">
    <text evidence="1">The sequence shown here is derived from an EMBL/GenBank/DDBJ whole genome shotgun (WGS) entry which is preliminary data.</text>
</comment>
<evidence type="ECO:0000313" key="1">
    <source>
        <dbReference type="EMBL" id="MFD1542636.1"/>
    </source>
</evidence>
<dbReference type="RefSeq" id="WP_219534364.1">
    <property type="nucleotide sequence ID" value="NZ_JAHKRM010000021.1"/>
</dbReference>
<organism evidence="1 2">
    <name type="scientific">Nonomuraea guangzhouensis</name>
    <dbReference type="NCBI Taxonomy" id="1291555"/>
    <lineage>
        <taxon>Bacteria</taxon>
        <taxon>Bacillati</taxon>
        <taxon>Actinomycetota</taxon>
        <taxon>Actinomycetes</taxon>
        <taxon>Streptosporangiales</taxon>
        <taxon>Streptosporangiaceae</taxon>
        <taxon>Nonomuraea</taxon>
    </lineage>
</organism>
<accession>A0ABW4GK59</accession>
<name>A0ABW4GK59_9ACTN</name>
<keyword evidence="2" id="KW-1185">Reference proteome</keyword>
<gene>
    <name evidence="1" type="ORF">ACFSJ0_36665</name>
</gene>
<evidence type="ECO:0000313" key="2">
    <source>
        <dbReference type="Proteomes" id="UP001597097"/>
    </source>
</evidence>